<evidence type="ECO:0000256" key="2">
    <source>
        <dbReference type="SAM" id="SignalP"/>
    </source>
</evidence>
<evidence type="ECO:0000313" key="5">
    <source>
        <dbReference type="RefSeq" id="XP_030542588.1"/>
    </source>
</evidence>
<feature type="transmembrane region" description="Helical" evidence="1">
    <location>
        <begin position="161"/>
        <end position="185"/>
    </location>
</feature>
<feature type="domain" description="DUF7953" evidence="3">
    <location>
        <begin position="26"/>
        <end position="139"/>
    </location>
</feature>
<feature type="chain" id="PRO_5034674523" evidence="2">
    <location>
        <begin position="27"/>
        <end position="220"/>
    </location>
</feature>
<dbReference type="Pfam" id="PF25829">
    <property type="entry name" value="DUF7953"/>
    <property type="match status" value="1"/>
</dbReference>
<evidence type="ECO:0000313" key="4">
    <source>
        <dbReference type="Proteomes" id="UP000827889"/>
    </source>
</evidence>
<keyword evidence="1" id="KW-0472">Membrane</keyword>
<keyword evidence="2" id="KW-0732">Signal</keyword>
<dbReference type="InterPro" id="IPR057713">
    <property type="entry name" value="DUF7953"/>
</dbReference>
<dbReference type="GeneID" id="115749762"/>
<reference evidence="5" key="1">
    <citation type="submission" date="2025-08" db="UniProtKB">
        <authorList>
            <consortium name="RefSeq"/>
        </authorList>
    </citation>
    <scope>IDENTIFICATION</scope>
    <source>
        <tissue evidence="5">Leaf</tissue>
    </source>
</reference>
<keyword evidence="4" id="KW-1185">Reference proteome</keyword>
<dbReference type="RefSeq" id="XP_030542588.1">
    <property type="nucleotide sequence ID" value="XM_030686728.2"/>
</dbReference>
<organism evidence="4 5">
    <name type="scientific">Rhodamnia argentea</name>
    <dbReference type="NCBI Taxonomy" id="178133"/>
    <lineage>
        <taxon>Eukaryota</taxon>
        <taxon>Viridiplantae</taxon>
        <taxon>Streptophyta</taxon>
        <taxon>Embryophyta</taxon>
        <taxon>Tracheophyta</taxon>
        <taxon>Spermatophyta</taxon>
        <taxon>Magnoliopsida</taxon>
        <taxon>eudicotyledons</taxon>
        <taxon>Gunneridae</taxon>
        <taxon>Pentapetalae</taxon>
        <taxon>rosids</taxon>
        <taxon>malvids</taxon>
        <taxon>Myrtales</taxon>
        <taxon>Myrtaceae</taxon>
        <taxon>Myrtoideae</taxon>
        <taxon>Myrteae</taxon>
        <taxon>Australasian group</taxon>
        <taxon>Rhodamnia</taxon>
    </lineage>
</organism>
<name>A0A8B8Q7U8_9MYRT</name>
<keyword evidence="1" id="KW-1133">Transmembrane helix</keyword>
<sequence length="220" mass="25105">MTISRVSAASLFCWVFLSFFPGCLLAAVVTLDSIEIYRTHEWFKAKPTVYFRCKGENKTVLPDVKEANVSYSFKGQESWQPLTEFSNEKCKRCGFYEEDTLKSDDTFEEWEFCPSDFSSSDGRYTRIKDKEFTATFLCPQCVPMKADTNTTPAADRKGRGMHAALVIMISVLVSTVLLVGLVAAYKYWQKKKREHEQARFLKLFEDGDDIEDELGLGSVL</sequence>
<keyword evidence="1" id="KW-0812">Transmembrane</keyword>
<evidence type="ECO:0000259" key="3">
    <source>
        <dbReference type="Pfam" id="PF25829"/>
    </source>
</evidence>
<dbReference type="KEGG" id="rarg:115749762"/>
<feature type="signal peptide" evidence="2">
    <location>
        <begin position="1"/>
        <end position="26"/>
    </location>
</feature>
<dbReference type="Proteomes" id="UP000827889">
    <property type="component" value="Chromosome 7"/>
</dbReference>
<protein>
    <submittedName>
        <fullName evidence="5">Uncharacterized protein LOC115749762</fullName>
    </submittedName>
</protein>
<dbReference type="PANTHER" id="PTHR33780">
    <property type="entry name" value="EXPRESSED PROTEIN"/>
    <property type="match status" value="1"/>
</dbReference>
<gene>
    <name evidence="5" type="primary">LOC115749762</name>
</gene>
<dbReference type="OrthoDB" id="2014701at2759"/>
<dbReference type="PANTHER" id="PTHR33780:SF3">
    <property type="entry name" value="EXPRESSED PROTEIN"/>
    <property type="match status" value="1"/>
</dbReference>
<accession>A0A8B8Q7U8</accession>
<dbReference type="AlphaFoldDB" id="A0A8B8Q7U8"/>
<evidence type="ECO:0000256" key="1">
    <source>
        <dbReference type="SAM" id="Phobius"/>
    </source>
</evidence>
<proteinExistence type="predicted"/>